<protein>
    <submittedName>
        <fullName evidence="8">ATP synthase membrane subunit DAPIT, mitochondrial-like</fullName>
    </submittedName>
</protein>
<keyword evidence="4" id="KW-0496">Mitochondrion</keyword>
<evidence type="ECO:0000256" key="1">
    <source>
        <dbReference type="ARBA" id="ARBA00004304"/>
    </source>
</evidence>
<evidence type="ECO:0000313" key="8">
    <source>
        <dbReference type="RefSeq" id="XP_030381111.1"/>
    </source>
</evidence>
<dbReference type="AlphaFoldDB" id="A0A6J2TX49"/>
<evidence type="ECO:0000256" key="3">
    <source>
        <dbReference type="ARBA" id="ARBA00022989"/>
    </source>
</evidence>
<dbReference type="InterPro" id="IPR009125">
    <property type="entry name" value="ATPMK"/>
</dbReference>
<keyword evidence="7" id="KW-1185">Reference proteome</keyword>
<evidence type="ECO:0000256" key="2">
    <source>
        <dbReference type="ARBA" id="ARBA00022692"/>
    </source>
</evidence>
<comment type="subcellular location">
    <subcellularLocation>
        <location evidence="1">Mitochondrion membrane</location>
        <topology evidence="1">Single-pass membrane protein</topology>
    </subcellularLocation>
</comment>
<sequence>MAQGFNKYFNSTTINGRANVAKVTYASIALFFIYLRMRRGSKSAPPPSADDSSCSCEKPEKYVIPMDEQEHECD</sequence>
<name>A0A6J2TX49_DROLE</name>
<evidence type="ECO:0000256" key="6">
    <source>
        <dbReference type="SAM" id="Phobius"/>
    </source>
</evidence>
<proteinExistence type="predicted"/>
<feature type="transmembrane region" description="Helical" evidence="6">
    <location>
        <begin position="20"/>
        <end position="37"/>
    </location>
</feature>
<keyword evidence="5 6" id="KW-0472">Membrane</keyword>
<accession>A0A6J2TX49</accession>
<evidence type="ECO:0000256" key="5">
    <source>
        <dbReference type="ARBA" id="ARBA00023136"/>
    </source>
</evidence>
<dbReference type="RefSeq" id="XP_030381111.1">
    <property type="nucleotide sequence ID" value="XM_030525251.1"/>
</dbReference>
<dbReference type="Pfam" id="PF14960">
    <property type="entry name" value="ATP_synth_reg"/>
    <property type="match status" value="1"/>
</dbReference>
<organism evidence="7 8">
    <name type="scientific">Drosophila lebanonensis</name>
    <name type="common">Fruit fly</name>
    <name type="synonym">Scaptodrosophila lebanonensis</name>
    <dbReference type="NCBI Taxonomy" id="7225"/>
    <lineage>
        <taxon>Eukaryota</taxon>
        <taxon>Metazoa</taxon>
        <taxon>Ecdysozoa</taxon>
        <taxon>Arthropoda</taxon>
        <taxon>Hexapoda</taxon>
        <taxon>Insecta</taxon>
        <taxon>Pterygota</taxon>
        <taxon>Neoptera</taxon>
        <taxon>Endopterygota</taxon>
        <taxon>Diptera</taxon>
        <taxon>Brachycera</taxon>
        <taxon>Muscomorpha</taxon>
        <taxon>Ephydroidea</taxon>
        <taxon>Drosophilidae</taxon>
        <taxon>Scaptodrosophila</taxon>
    </lineage>
</organism>
<reference evidence="8" key="1">
    <citation type="submission" date="2025-08" db="UniProtKB">
        <authorList>
            <consortium name="RefSeq"/>
        </authorList>
    </citation>
    <scope>IDENTIFICATION</scope>
    <source>
        <strain evidence="8">11010-0011.00</strain>
        <tissue evidence="8">Whole body</tissue>
    </source>
</reference>
<dbReference type="GeneID" id="115628973"/>
<dbReference type="OrthoDB" id="9435504at2759"/>
<dbReference type="Proteomes" id="UP000504634">
    <property type="component" value="Unplaced"/>
</dbReference>
<keyword evidence="3 6" id="KW-1133">Transmembrane helix</keyword>
<dbReference type="PANTHER" id="PTHR34038">
    <property type="entry name" value="ATP SYNTHASE MEMBRANE SUBUNIT DAPIT, MITOCHONDRIAL"/>
    <property type="match status" value="1"/>
</dbReference>
<dbReference type="PANTHER" id="PTHR34038:SF1">
    <property type="entry name" value="ATP SYNTHASE MEMBRANE SUBUNIT K, MITOCHONDRIAL"/>
    <property type="match status" value="1"/>
</dbReference>
<gene>
    <name evidence="8" type="primary">LOC115628973</name>
</gene>
<evidence type="ECO:0000313" key="7">
    <source>
        <dbReference type="Proteomes" id="UP000504634"/>
    </source>
</evidence>
<evidence type="ECO:0000256" key="4">
    <source>
        <dbReference type="ARBA" id="ARBA00023128"/>
    </source>
</evidence>
<keyword evidence="2 6" id="KW-0812">Transmembrane</keyword>
<dbReference type="GO" id="GO:0031966">
    <property type="term" value="C:mitochondrial membrane"/>
    <property type="evidence" value="ECO:0007669"/>
    <property type="project" value="UniProtKB-SubCell"/>
</dbReference>